<feature type="transmembrane region" description="Helical" evidence="5">
    <location>
        <begin position="63"/>
        <end position="83"/>
    </location>
</feature>
<evidence type="ECO:0000256" key="5">
    <source>
        <dbReference type="SAM" id="Phobius"/>
    </source>
</evidence>
<organism evidence="6 7">
    <name type="scientific">Pendulispora rubella</name>
    <dbReference type="NCBI Taxonomy" id="2741070"/>
    <lineage>
        <taxon>Bacteria</taxon>
        <taxon>Pseudomonadati</taxon>
        <taxon>Myxococcota</taxon>
        <taxon>Myxococcia</taxon>
        <taxon>Myxococcales</taxon>
        <taxon>Sorangiineae</taxon>
        <taxon>Pendulisporaceae</taxon>
        <taxon>Pendulispora</taxon>
    </lineage>
</organism>
<accession>A0ABZ2LCX5</accession>
<evidence type="ECO:0000256" key="2">
    <source>
        <dbReference type="ARBA" id="ARBA00022692"/>
    </source>
</evidence>
<feature type="transmembrane region" description="Helical" evidence="5">
    <location>
        <begin position="20"/>
        <end position="43"/>
    </location>
</feature>
<dbReference type="Pfam" id="PF09685">
    <property type="entry name" value="MamF_MmsF"/>
    <property type="match status" value="1"/>
</dbReference>
<gene>
    <name evidence="6" type="ORF">LVJ94_16275</name>
</gene>
<evidence type="ECO:0000256" key="3">
    <source>
        <dbReference type="ARBA" id="ARBA00022989"/>
    </source>
</evidence>
<proteinExistence type="predicted"/>
<dbReference type="RefSeq" id="WP_394838459.1">
    <property type="nucleotide sequence ID" value="NZ_CP089929.1"/>
</dbReference>
<keyword evidence="4 5" id="KW-0472">Membrane</keyword>
<evidence type="ECO:0000313" key="7">
    <source>
        <dbReference type="Proteomes" id="UP001374803"/>
    </source>
</evidence>
<dbReference type="InterPro" id="IPR019109">
    <property type="entry name" value="MamF_MmsF"/>
</dbReference>
<sequence>MNTFSHQPYNAHHASNTDKLAVLLAHGGTFVAWLLAPLLVYLIKKGDSKHVEFHALQSLLWSLTGTAVSVVTCGLAIPVFMVFHGIAVWRTLQGVEYEYPLVGEFSRKLVYGS</sequence>
<comment type="subcellular location">
    <subcellularLocation>
        <location evidence="1">Membrane</location>
        <topology evidence="1">Multi-pass membrane protein</topology>
    </subcellularLocation>
</comment>
<dbReference type="Proteomes" id="UP001374803">
    <property type="component" value="Chromosome"/>
</dbReference>
<name>A0ABZ2LCX5_9BACT</name>
<keyword evidence="2 5" id="KW-0812">Transmembrane</keyword>
<reference evidence="6" key="1">
    <citation type="submission" date="2021-12" db="EMBL/GenBank/DDBJ databases">
        <title>Discovery of the Pendulisporaceae a myxobacterial family with distinct sporulation behavior and unique specialized metabolism.</title>
        <authorList>
            <person name="Garcia R."/>
            <person name="Popoff A."/>
            <person name="Bader C.D."/>
            <person name="Loehr J."/>
            <person name="Walesch S."/>
            <person name="Walt C."/>
            <person name="Boldt J."/>
            <person name="Bunk B."/>
            <person name="Haeckl F.J.F.P.J."/>
            <person name="Gunesch A.P."/>
            <person name="Birkelbach J."/>
            <person name="Nuebel U."/>
            <person name="Pietschmann T."/>
            <person name="Bach T."/>
            <person name="Mueller R."/>
        </authorList>
    </citation>
    <scope>NUCLEOTIDE SEQUENCE</scope>
    <source>
        <strain evidence="6">MSr11367</strain>
    </source>
</reference>
<dbReference type="EMBL" id="CP089983">
    <property type="protein sequence ID" value="WXB08783.1"/>
    <property type="molecule type" value="Genomic_DNA"/>
</dbReference>
<evidence type="ECO:0000256" key="4">
    <source>
        <dbReference type="ARBA" id="ARBA00023136"/>
    </source>
</evidence>
<protein>
    <submittedName>
        <fullName evidence="6">DUF4870 domain-containing protein</fullName>
    </submittedName>
</protein>
<keyword evidence="3 5" id="KW-1133">Transmembrane helix</keyword>
<evidence type="ECO:0000313" key="6">
    <source>
        <dbReference type="EMBL" id="WXB08783.1"/>
    </source>
</evidence>
<evidence type="ECO:0000256" key="1">
    <source>
        <dbReference type="ARBA" id="ARBA00004141"/>
    </source>
</evidence>
<keyword evidence="7" id="KW-1185">Reference proteome</keyword>